<sequence length="205" mass="23332">MMTQTKRVYQVLDLFGASKQISKAWEAEGFNAASYDIKSNKKHDICSKTGFMELIKLGLSLTDSALICAAPPCSMYGPACASVHRRSNDNVLGDLSNFKVRLARRIWVNFASFLHVMGKVHRSFHTLIEQPSGSWAYKQPEMVSVIAQMGLLLTVTWMAFFQHDMLKCTHLRSDMASVTQMYDHFEVRCFRRTFTKCLKQTVDMA</sequence>
<keyword evidence="1" id="KW-0812">Transmembrane</keyword>
<proteinExistence type="predicted"/>
<gene>
    <name evidence="2" type="ORF">CCMP2556_LOCUS16857</name>
</gene>
<comment type="caution">
    <text evidence="2">The sequence shown here is derived from an EMBL/GenBank/DDBJ whole genome shotgun (WGS) entry which is preliminary data.</text>
</comment>
<evidence type="ECO:0000256" key="1">
    <source>
        <dbReference type="SAM" id="Phobius"/>
    </source>
</evidence>
<keyword evidence="1" id="KW-1133">Transmembrane helix</keyword>
<organism evidence="2 3">
    <name type="scientific">Durusdinium trenchii</name>
    <dbReference type="NCBI Taxonomy" id="1381693"/>
    <lineage>
        <taxon>Eukaryota</taxon>
        <taxon>Sar</taxon>
        <taxon>Alveolata</taxon>
        <taxon>Dinophyceae</taxon>
        <taxon>Suessiales</taxon>
        <taxon>Symbiodiniaceae</taxon>
        <taxon>Durusdinium</taxon>
    </lineage>
</organism>
<dbReference type="Proteomes" id="UP001642484">
    <property type="component" value="Unassembled WGS sequence"/>
</dbReference>
<evidence type="ECO:0000313" key="3">
    <source>
        <dbReference type="Proteomes" id="UP001642484"/>
    </source>
</evidence>
<protein>
    <submittedName>
        <fullName evidence="2">Uncharacterized protein</fullName>
    </submittedName>
</protein>
<evidence type="ECO:0000313" key="2">
    <source>
        <dbReference type="EMBL" id="CAK9027736.1"/>
    </source>
</evidence>
<dbReference type="EMBL" id="CAXAMN010009114">
    <property type="protein sequence ID" value="CAK9027736.1"/>
    <property type="molecule type" value="Genomic_DNA"/>
</dbReference>
<accession>A0ABP0KLJ9</accession>
<feature type="transmembrane region" description="Helical" evidence="1">
    <location>
        <begin position="142"/>
        <end position="161"/>
    </location>
</feature>
<keyword evidence="1" id="KW-0472">Membrane</keyword>
<keyword evidence="3" id="KW-1185">Reference proteome</keyword>
<name>A0ABP0KLJ9_9DINO</name>
<reference evidence="2 3" key="1">
    <citation type="submission" date="2024-02" db="EMBL/GenBank/DDBJ databases">
        <authorList>
            <person name="Chen Y."/>
            <person name="Shah S."/>
            <person name="Dougan E. K."/>
            <person name="Thang M."/>
            <person name="Chan C."/>
        </authorList>
    </citation>
    <scope>NUCLEOTIDE SEQUENCE [LARGE SCALE GENOMIC DNA]</scope>
</reference>